<evidence type="ECO:0000256" key="2">
    <source>
        <dbReference type="PROSITE-ProRule" id="PRU00169"/>
    </source>
</evidence>
<dbReference type="SUPFAM" id="SSF52172">
    <property type="entry name" value="CheY-like"/>
    <property type="match status" value="2"/>
</dbReference>
<dbReference type="Proteomes" id="UP001516472">
    <property type="component" value="Unassembled WGS sequence"/>
</dbReference>
<protein>
    <submittedName>
        <fullName evidence="4">Response regulator</fullName>
    </submittedName>
</protein>
<keyword evidence="5" id="KW-1185">Reference proteome</keyword>
<feature type="modified residue" description="4-aspartylphosphate" evidence="2">
    <location>
        <position position="220"/>
    </location>
</feature>
<comment type="caution">
    <text evidence="4">The sequence shown here is derived from an EMBL/GenBank/DDBJ whole genome shotgun (WGS) entry which is preliminary data.</text>
</comment>
<sequence>MSRVLVIDDSPMLLELTVRALTAAGYEAVGAPDLATLDQKLAEGPFALILMDVNMPEMFGDDVVEYLRQVKKVTSKLVLYSDISETELDAKTKNSGADGYILKSGGLEGVLGGVMGLIGAPALNIPPAVPAPTPTPAVSAAAPGAAPAAPAPAGLSAPKTLAPGARKPRILIVDDSEMTARIIEADLVSKGFEVHIADSADKATKIILKKQTRPDLVLLDVRMPNVNGEQFCRFIKSNSLFKGIKVLLCSGENVEELQRICREAGADGYIPKDAVMGNLVAKELMPPGAE</sequence>
<evidence type="ECO:0000256" key="1">
    <source>
        <dbReference type="ARBA" id="ARBA00022553"/>
    </source>
</evidence>
<dbReference type="Gene3D" id="3.40.50.2300">
    <property type="match status" value="2"/>
</dbReference>
<dbReference type="PANTHER" id="PTHR44591">
    <property type="entry name" value="STRESS RESPONSE REGULATOR PROTEIN 1"/>
    <property type="match status" value="1"/>
</dbReference>
<keyword evidence="1 2" id="KW-0597">Phosphoprotein</keyword>
<gene>
    <name evidence="4" type="ORF">G4177_13790</name>
</gene>
<dbReference type="InterPro" id="IPR011006">
    <property type="entry name" value="CheY-like_superfamily"/>
</dbReference>
<dbReference type="InterPro" id="IPR001789">
    <property type="entry name" value="Sig_transdc_resp-reg_receiver"/>
</dbReference>
<dbReference type="CDD" id="cd00156">
    <property type="entry name" value="REC"/>
    <property type="match status" value="2"/>
</dbReference>
<dbReference type="SMART" id="SM00448">
    <property type="entry name" value="REC"/>
    <property type="match status" value="2"/>
</dbReference>
<feature type="domain" description="Response regulatory" evidence="3">
    <location>
        <begin position="169"/>
        <end position="287"/>
    </location>
</feature>
<reference evidence="4 5" key="1">
    <citation type="submission" date="2020-02" db="EMBL/GenBank/DDBJ databases">
        <authorList>
            <person name="Babadi Z.K."/>
            <person name="Risdian C."/>
            <person name="Ebrahimipour G.H."/>
            <person name="Wink J."/>
        </authorList>
    </citation>
    <scope>NUCLEOTIDE SEQUENCE [LARGE SCALE GENOMIC DNA]</scope>
    <source>
        <strain evidence="4 5">ZKHCc1 1396</strain>
    </source>
</reference>
<accession>A0ABR9PMY3</accession>
<dbReference type="RefSeq" id="WP_193348623.1">
    <property type="nucleotide sequence ID" value="NZ_JAAIYO010000003.1"/>
</dbReference>
<dbReference type="InterPro" id="IPR050595">
    <property type="entry name" value="Bact_response_regulator"/>
</dbReference>
<proteinExistence type="predicted"/>
<name>A0ABR9PMY3_9BACT</name>
<feature type="domain" description="Response regulatory" evidence="3">
    <location>
        <begin position="3"/>
        <end position="118"/>
    </location>
</feature>
<feature type="modified residue" description="4-aspartylphosphate" evidence="2">
    <location>
        <position position="52"/>
    </location>
</feature>
<dbReference type="EMBL" id="JAAIYO010000003">
    <property type="protein sequence ID" value="MBE4749234.1"/>
    <property type="molecule type" value="Genomic_DNA"/>
</dbReference>
<evidence type="ECO:0000313" key="4">
    <source>
        <dbReference type="EMBL" id="MBE4749234.1"/>
    </source>
</evidence>
<evidence type="ECO:0000313" key="5">
    <source>
        <dbReference type="Proteomes" id="UP001516472"/>
    </source>
</evidence>
<dbReference type="Pfam" id="PF00072">
    <property type="entry name" value="Response_reg"/>
    <property type="match status" value="2"/>
</dbReference>
<dbReference type="PROSITE" id="PS50110">
    <property type="entry name" value="RESPONSE_REGULATORY"/>
    <property type="match status" value="2"/>
</dbReference>
<organism evidence="4 5">
    <name type="scientific">Corallococcus soli</name>
    <dbReference type="NCBI Taxonomy" id="2710757"/>
    <lineage>
        <taxon>Bacteria</taxon>
        <taxon>Pseudomonadati</taxon>
        <taxon>Myxococcota</taxon>
        <taxon>Myxococcia</taxon>
        <taxon>Myxococcales</taxon>
        <taxon>Cystobacterineae</taxon>
        <taxon>Myxococcaceae</taxon>
        <taxon>Corallococcus</taxon>
    </lineage>
</organism>
<dbReference type="PANTHER" id="PTHR44591:SF3">
    <property type="entry name" value="RESPONSE REGULATORY DOMAIN-CONTAINING PROTEIN"/>
    <property type="match status" value="1"/>
</dbReference>
<evidence type="ECO:0000259" key="3">
    <source>
        <dbReference type="PROSITE" id="PS50110"/>
    </source>
</evidence>